<protein>
    <recommendedName>
        <fullName evidence="14">C2 domain-containing protein</fullName>
    </recommendedName>
</protein>
<dbReference type="SMART" id="SM00239">
    <property type="entry name" value="C2"/>
    <property type="match status" value="2"/>
</dbReference>
<accession>A0AAW0XTP4</accession>
<gene>
    <name evidence="12" type="ORF">OTU49_016671</name>
</gene>
<keyword evidence="5" id="KW-0268">Exocytosis</keyword>
<dbReference type="InterPro" id="IPR000008">
    <property type="entry name" value="C2_dom"/>
</dbReference>
<dbReference type="InterPro" id="IPR052095">
    <property type="entry name" value="UNC-13_domain"/>
</dbReference>
<dbReference type="InterPro" id="IPR035892">
    <property type="entry name" value="C2_domain_sf"/>
</dbReference>
<feature type="domain" description="MHD2" evidence="11">
    <location>
        <begin position="2312"/>
        <end position="2422"/>
    </location>
</feature>
<feature type="domain" description="MHD1" evidence="10">
    <location>
        <begin position="2080"/>
        <end position="2201"/>
    </location>
</feature>
<feature type="region of interest" description="Disordered" evidence="8">
    <location>
        <begin position="104"/>
        <end position="126"/>
    </location>
</feature>
<feature type="compositionally biased region" description="Basic and acidic residues" evidence="8">
    <location>
        <begin position="1114"/>
        <end position="1151"/>
    </location>
</feature>
<dbReference type="Pfam" id="PF06292">
    <property type="entry name" value="MUN"/>
    <property type="match status" value="1"/>
</dbReference>
<feature type="compositionally biased region" description="Polar residues" evidence="8">
    <location>
        <begin position="1349"/>
        <end position="1365"/>
    </location>
</feature>
<sequence>MSGMPGAAPSVILPRPDLTLHHAPPSPHCRDPIPVRHRVSASARYRNRHSTLHHELSLTPAPVYTRSSLKSVPEEHLSAQYRWSAPCQTSFTLPDHQVSCLTEETPRSATMSSKRHSSLRSRTSSSLRSSIRRVGPLYRTASSHVGTAQVSARRWAAALRKRMIGVGGVPLLTPARPRRRPVVVRTRGRPPLKPARNSPRVRAARRTAFAAHMVQWEAASGLAALLECGASAGSALVAGVVRACAAAVAMADDRLQQLRRSISSWSLSTFKKPKISIPKLKTPKFKVFGGRKKNRVDPKDEAAATEEVKAALLKMEDTGEGGELGQETVGVSGEVNQEPPVKEGVMDLPTIILTVDDSSSGTLEYPAPPPSPGLLCATDDIEFIDSDVEETEDCVVEAVLPDVDYSDQWFDARGTLTRSKEDIARIIDDNDEYRISKYYDVSDDTAAPQVNGTESAEVYEDGKERKGSLKAREWVKSFSGDAESRVQRWMKMKNTKDTSSLPKSKSEIRLDGIEEPKEKWSGRDEIQLNATGEDEAYATFLRKEYNANVKLKENERQQSSEKGQVARKENLKKIFKIKGMLSIKPIVDSQQPTYTDTDIHIASAPYALVNTSDNRQPDSDSLDVSEEGIHCTSIDLDPETEENLVSHNIPQDNINTEKLSPNTEEELLPNTKEENNKEIKVTLICEPTSIPNIVIDSPGVTERDVLFPKHQLRKESEHVPVIQSDVSTKQVTTGADDNSILNDVTWAASEDSSRKAETCYQEQEQKKAKTVKDSDAEEPVEGTDPQAIRDESNTKIPEANKTLNTTSLPMLEEKRKTTEAFAELSSTEKDSLLGSAKSESTESTKRKISGATIPKSIKNFAGSLFTQQGSGKAKNDTGEEKEKKKKKKKERISPFNKDYLLKGTIKANPEEVKKDKKSQVNTDEIVGSKIEQHSTPKNTNPFMDDDGNPFADEDTEEPETRHRDDEPSVTITEALPDLQPSTETTGIITPKRESPDSLEYISVIESDDPKNISHESSPGYGTSFVEEEGLRLRQDALLAIKSMNNDDASTHYYSFLSATDDYHTPTREIEQREQTPVQTIFYKESSPADDSREENTQEPIHDAKATELTPAESHLIEKTVPVEEHKPDIKPRESLKKRLRVENKDSVENKDLNSFADDNGSQQETSVIPLSTVSRSSLEAAQKTMSLRQNDPVPTEVPNSQPKFPLSESTQEPPKPSPRNKKGRYGYSTGGTTLTTTTPPVSTTSNNECSATHGTPEILSKNEMNVTTTINNAQISTFPRSSGSCKRVPVVQPVRDSSDSGYVGPGCTYYQGTNSEPIYWEISETKGAPPRPSPRAKKGQRTPSDHSLNHTMAPSPPSLSVTPRNSPVPEPLTIPEWINHRAPIPSPRSKKQRSLQSLPTVVPTDDTMEAVKKKLQMLSHEPLQDSHALRPMPPGAVEGEQFYSGKAASISYGFTQSMRGAPPSPPLRGRKASQVSLPAAMAVEDPLWRQQKRRTVHGGDRPISTSVKRARRRTDPTQGIPAPSVRAAVQRLGEKVVNLTDLLYVMVLSKGASKHETEELLTDVLYSVHFLMGCSGEGVWAVGGPAVTAAAATGSQTAADSSNRTSVSLDQVLHVLQEAFQVNEEAIERLTQEIQRKPAPEVNLHLSVKEANDLRPKTVKGTTNSYVTIAIPNSRESHRTRLERDTLSPRWNQDFILRVNNLQKDVLHLEVMHEHDSVGVKQLTAVRDIRAFGRLVKGTTAQAQHQASHLLGQVQINIKDVSERGLNGWYPLEKKSEGEVAKDRGSLHLVGSVSSTAHLENKTRQSYDSLLARLVHHHVNTATNKEGDEWVSPWNGVLSGSATAALAQYAIMLGFNDETIQLSRWLVGSRVSTVDAAWSLSQLHRVQAALAKSAYQGKDLDDLRLSFSSFVRASAERIKDLHASFPPSSGVLAKHQLTYTIKALHSMQNHSESRALLDEMELPHLHELVTSSLATHTKTWWKTMVEEQLSAKRTSDEQIAGVINIVAESNTFLTHAANFYNSIFLKEMNIPYMQTTYLVVSKRVNPCVRPLVLNIYNRMPPMQEACDNSQYALEVGTSLWQLYRNLSLLHKLGESLPAEVRVDSGVREYHRWFSRGVMRWLELAVCRALDLIRRAVDLDRFEPVDAFCNFSSSATDTIDIFHGVKVWWLKLAWPDPENSALLLAKMLEDICSCGITYSDLLRNKVDSMYCRQDNSSRIFITPQICIGLNNIERVRRELTGLPSHFGFDSLLEDIKNTGSGNGAAAQLESTVERLIFNAAENMETKVNEFIETVIERMRPTLDKAVNEACDVQSAAPFLEEMLDPAMGLLRAHLHSSNFNRFMWRVWETIIEIFHETVKKSTERRRAHYFGGVHSILKATLKFFTPDNGNGLDEKAAETPEYTDLMELLESLRMSTEALISKYYQERYEEQMEDILPCKAQLVAKMLFTRPGKLIVEVIMARDIVVESDTCSISSRGGSHGAYHNQSVDSYIKVQLVPQEWFPTAGERKTRTQRKQDPAVYDETFEYDMNSTDDGVRAGFLLLTLKDYNLGRSNTFLGEALVPLADLPCVDSSEVYTVQNTRLKMTTPGLDI</sequence>
<dbReference type="GO" id="GO:0099503">
    <property type="term" value="C:secretory vesicle"/>
    <property type="evidence" value="ECO:0007669"/>
    <property type="project" value="TreeGrafter"/>
</dbReference>
<dbReference type="PROSITE" id="PS51258">
    <property type="entry name" value="MHD1"/>
    <property type="match status" value="1"/>
</dbReference>
<keyword evidence="13" id="KW-1185">Reference proteome</keyword>
<keyword evidence="6" id="KW-0963">Cytoplasm</keyword>
<feature type="compositionally biased region" description="Polar residues" evidence="8">
    <location>
        <begin position="1197"/>
        <end position="1212"/>
    </location>
</feature>
<evidence type="ECO:0000256" key="8">
    <source>
        <dbReference type="SAM" id="MobiDB-lite"/>
    </source>
</evidence>
<reference evidence="12 13" key="1">
    <citation type="journal article" date="2024" name="BMC Genomics">
        <title>Genome assembly of redclaw crayfish (Cherax quadricarinatus) provides insights into its immune adaptation and hypoxia tolerance.</title>
        <authorList>
            <person name="Liu Z."/>
            <person name="Zheng J."/>
            <person name="Li H."/>
            <person name="Fang K."/>
            <person name="Wang S."/>
            <person name="He J."/>
            <person name="Zhou D."/>
            <person name="Weng S."/>
            <person name="Chi M."/>
            <person name="Gu Z."/>
            <person name="He J."/>
            <person name="Li F."/>
            <person name="Wang M."/>
        </authorList>
    </citation>
    <scope>NUCLEOTIDE SEQUENCE [LARGE SCALE GENOMIC DNA]</scope>
    <source>
        <strain evidence="12">ZL_2023a</strain>
    </source>
</reference>
<dbReference type="GO" id="GO:0055037">
    <property type="term" value="C:recycling endosome"/>
    <property type="evidence" value="ECO:0007669"/>
    <property type="project" value="UniProtKB-SubCell"/>
</dbReference>
<evidence type="ECO:0000256" key="1">
    <source>
        <dbReference type="ARBA" id="ARBA00004172"/>
    </source>
</evidence>
<evidence type="ECO:0000259" key="11">
    <source>
        <dbReference type="PROSITE" id="PS51259"/>
    </source>
</evidence>
<dbReference type="PROSITE" id="PS50004">
    <property type="entry name" value="C2"/>
    <property type="match status" value="2"/>
</dbReference>
<feature type="region of interest" description="Disordered" evidence="8">
    <location>
        <begin position="1069"/>
        <end position="1255"/>
    </location>
</feature>
<dbReference type="EMBL" id="JARKIK010000015">
    <property type="protein sequence ID" value="KAK8747187.1"/>
    <property type="molecule type" value="Genomic_DNA"/>
</dbReference>
<evidence type="ECO:0000256" key="3">
    <source>
        <dbReference type="ARBA" id="ARBA00004603"/>
    </source>
</evidence>
<feature type="domain" description="C2" evidence="9">
    <location>
        <begin position="2430"/>
        <end position="2576"/>
    </location>
</feature>
<feature type="compositionally biased region" description="Basic and acidic residues" evidence="8">
    <location>
        <begin position="908"/>
        <end position="918"/>
    </location>
</feature>
<feature type="compositionally biased region" description="Acidic residues" evidence="8">
    <location>
        <begin position="943"/>
        <end position="957"/>
    </location>
</feature>
<feature type="compositionally biased region" description="Polar residues" evidence="8">
    <location>
        <begin position="1159"/>
        <end position="1189"/>
    </location>
</feature>
<feature type="compositionally biased region" description="Basic and acidic residues" evidence="8">
    <location>
        <begin position="1089"/>
        <end position="1105"/>
    </location>
</feature>
<feature type="region of interest" description="Disordered" evidence="8">
    <location>
        <begin position="1324"/>
        <end position="1373"/>
    </location>
</feature>
<feature type="compositionally biased region" description="Basic and acidic residues" evidence="8">
    <location>
        <begin position="873"/>
        <end position="882"/>
    </location>
</feature>
<dbReference type="Pfam" id="PF00168">
    <property type="entry name" value="C2"/>
    <property type="match status" value="2"/>
</dbReference>
<dbReference type="PANTHER" id="PTHR45999:SF4">
    <property type="entry name" value="UNC-13-4A, ISOFORM B"/>
    <property type="match status" value="1"/>
</dbReference>
<organism evidence="12 13">
    <name type="scientific">Cherax quadricarinatus</name>
    <name type="common">Australian red claw crayfish</name>
    <dbReference type="NCBI Taxonomy" id="27406"/>
    <lineage>
        <taxon>Eukaryota</taxon>
        <taxon>Metazoa</taxon>
        <taxon>Ecdysozoa</taxon>
        <taxon>Arthropoda</taxon>
        <taxon>Crustacea</taxon>
        <taxon>Multicrustacea</taxon>
        <taxon>Malacostraca</taxon>
        <taxon>Eumalacostraca</taxon>
        <taxon>Eucarida</taxon>
        <taxon>Decapoda</taxon>
        <taxon>Pleocyemata</taxon>
        <taxon>Astacidea</taxon>
        <taxon>Parastacoidea</taxon>
        <taxon>Parastacidae</taxon>
        <taxon>Cherax</taxon>
    </lineage>
</organism>
<dbReference type="Gene3D" id="2.60.40.150">
    <property type="entry name" value="C2 domain"/>
    <property type="match status" value="2"/>
</dbReference>
<dbReference type="SUPFAM" id="SSF49562">
    <property type="entry name" value="C2 domain (Calcium/lipid-binding domain, CaLB)"/>
    <property type="match status" value="2"/>
</dbReference>
<evidence type="ECO:0000259" key="10">
    <source>
        <dbReference type="PROSITE" id="PS51258"/>
    </source>
</evidence>
<dbReference type="PROSITE" id="PS51259">
    <property type="entry name" value="MHD2"/>
    <property type="match status" value="1"/>
</dbReference>
<feature type="domain" description="C2" evidence="9">
    <location>
        <begin position="1624"/>
        <end position="1745"/>
    </location>
</feature>
<feature type="non-terminal residue" evidence="12">
    <location>
        <position position="2591"/>
    </location>
</feature>
<proteinExistence type="inferred from homology"/>
<evidence type="ECO:0008006" key="14">
    <source>
        <dbReference type="Google" id="ProtNLM"/>
    </source>
</evidence>
<comment type="similarity">
    <text evidence="4">Belongs to the unc-13 family.</text>
</comment>
<dbReference type="InterPro" id="IPR010439">
    <property type="entry name" value="MUN_dom"/>
</dbReference>
<comment type="caution">
    <text evidence="12">The sequence shown here is derived from an EMBL/GenBank/DDBJ whole genome shotgun (WGS) entry which is preliminary data.</text>
</comment>
<evidence type="ECO:0000256" key="6">
    <source>
        <dbReference type="ARBA" id="ARBA00022490"/>
    </source>
</evidence>
<evidence type="ECO:0000313" key="12">
    <source>
        <dbReference type="EMBL" id="KAK8747187.1"/>
    </source>
</evidence>
<dbReference type="CDD" id="cd00030">
    <property type="entry name" value="C2"/>
    <property type="match status" value="1"/>
</dbReference>
<feature type="region of interest" description="Disordered" evidence="8">
    <location>
        <begin position="1"/>
        <end position="33"/>
    </location>
</feature>
<feature type="compositionally biased region" description="Low complexity" evidence="8">
    <location>
        <begin position="1230"/>
        <end position="1245"/>
    </location>
</feature>
<feature type="region of interest" description="Disordered" evidence="8">
    <location>
        <begin position="751"/>
        <end position="1026"/>
    </location>
</feature>
<dbReference type="InterPro" id="IPR014770">
    <property type="entry name" value="Munc13_1"/>
</dbReference>
<evidence type="ECO:0000256" key="2">
    <source>
        <dbReference type="ARBA" id="ARBA00004496"/>
    </source>
</evidence>
<evidence type="ECO:0000256" key="4">
    <source>
        <dbReference type="ARBA" id="ARBA00005823"/>
    </source>
</evidence>
<dbReference type="Gene3D" id="1.10.357.50">
    <property type="match status" value="1"/>
</dbReference>
<evidence type="ECO:0000313" key="13">
    <source>
        <dbReference type="Proteomes" id="UP001445076"/>
    </source>
</evidence>
<dbReference type="Proteomes" id="UP001445076">
    <property type="component" value="Unassembled WGS sequence"/>
</dbReference>
<evidence type="ECO:0000256" key="5">
    <source>
        <dbReference type="ARBA" id="ARBA00022483"/>
    </source>
</evidence>
<name>A0AAW0XTP4_CHEQU</name>
<dbReference type="GO" id="GO:0005770">
    <property type="term" value="C:late endosome"/>
    <property type="evidence" value="ECO:0007669"/>
    <property type="project" value="UniProtKB-SubCell"/>
</dbReference>
<feature type="compositionally biased region" description="Basic and acidic residues" evidence="8">
    <location>
        <begin position="751"/>
        <end position="774"/>
    </location>
</feature>
<dbReference type="GO" id="GO:0006887">
    <property type="term" value="P:exocytosis"/>
    <property type="evidence" value="ECO:0007669"/>
    <property type="project" value="UniProtKB-KW"/>
</dbReference>
<evidence type="ECO:0000256" key="7">
    <source>
        <dbReference type="ARBA" id="ARBA00022753"/>
    </source>
</evidence>
<keyword evidence="7" id="KW-0967">Endosome</keyword>
<evidence type="ECO:0000259" key="9">
    <source>
        <dbReference type="PROSITE" id="PS50004"/>
    </source>
</evidence>
<dbReference type="PANTHER" id="PTHR45999">
    <property type="entry name" value="UNC-13-4A, ISOFORM B"/>
    <property type="match status" value="1"/>
</dbReference>
<dbReference type="InterPro" id="IPR014772">
    <property type="entry name" value="Munc13_dom-2"/>
</dbReference>
<comment type="subcellular location">
    <subcellularLocation>
        <location evidence="2">Cytoplasm</location>
    </subcellularLocation>
    <subcellularLocation>
        <location evidence="3">Late endosome</location>
    </subcellularLocation>
    <subcellularLocation>
        <location evidence="1">Recycling endosome</location>
    </subcellularLocation>
</comment>